<sequence>MANFKPECLPILVISARDQNSAKAIISEILENNDSEGNSGENNEDCVWRIVNKYYTADVRLHALLDGQELDTQLGDSFESNRDVPSDSSDDEWSEWCSGPRAAGSEQAFAAALATLPGAAAAARLAAGSREERLARAEDLVAAFCRALGTPLD</sequence>
<comment type="caution">
    <text evidence="2">The sequence shown here is derived from an EMBL/GenBank/DDBJ whole genome shotgun (WGS) entry which is preliminary data.</text>
</comment>
<evidence type="ECO:0000313" key="3">
    <source>
        <dbReference type="Proteomes" id="UP001549920"/>
    </source>
</evidence>
<evidence type="ECO:0000313" key="2">
    <source>
        <dbReference type="EMBL" id="KAL0902024.1"/>
    </source>
</evidence>
<keyword evidence="3" id="KW-1185">Reference proteome</keyword>
<reference evidence="2 3" key="1">
    <citation type="submission" date="2024-06" db="EMBL/GenBank/DDBJ databases">
        <title>A chromosome-level genome assembly of beet webworm, Loxostege sticticalis.</title>
        <authorList>
            <person name="Zhang Y."/>
        </authorList>
    </citation>
    <scope>NUCLEOTIDE SEQUENCE [LARGE SCALE GENOMIC DNA]</scope>
    <source>
        <strain evidence="2">AQ026</strain>
        <tissue evidence="2">Whole body</tissue>
    </source>
</reference>
<accession>A0ABR3ILQ2</accession>
<feature type="region of interest" description="Disordered" evidence="1">
    <location>
        <begin position="74"/>
        <end position="99"/>
    </location>
</feature>
<evidence type="ECO:0000256" key="1">
    <source>
        <dbReference type="SAM" id="MobiDB-lite"/>
    </source>
</evidence>
<name>A0ABR3ILQ2_LOXSC</name>
<organism evidence="2 3">
    <name type="scientific">Loxostege sticticalis</name>
    <name type="common">Beet webworm moth</name>
    <dbReference type="NCBI Taxonomy" id="481309"/>
    <lineage>
        <taxon>Eukaryota</taxon>
        <taxon>Metazoa</taxon>
        <taxon>Ecdysozoa</taxon>
        <taxon>Arthropoda</taxon>
        <taxon>Hexapoda</taxon>
        <taxon>Insecta</taxon>
        <taxon>Pterygota</taxon>
        <taxon>Neoptera</taxon>
        <taxon>Endopterygota</taxon>
        <taxon>Lepidoptera</taxon>
        <taxon>Glossata</taxon>
        <taxon>Ditrysia</taxon>
        <taxon>Pyraloidea</taxon>
        <taxon>Crambidae</taxon>
        <taxon>Pyraustinae</taxon>
        <taxon>Loxostege</taxon>
    </lineage>
</organism>
<protein>
    <submittedName>
        <fullName evidence="2">Uncharacterized protein</fullName>
    </submittedName>
</protein>
<dbReference type="Proteomes" id="UP001549920">
    <property type="component" value="Unassembled WGS sequence"/>
</dbReference>
<gene>
    <name evidence="2" type="ORF">ABMA27_007152</name>
</gene>
<dbReference type="EMBL" id="JBEUOH010000002">
    <property type="protein sequence ID" value="KAL0902024.1"/>
    <property type="molecule type" value="Genomic_DNA"/>
</dbReference>
<proteinExistence type="predicted"/>